<feature type="chain" id="PRO_5020763338" description="Lipoprotein" evidence="1">
    <location>
        <begin position="20"/>
        <end position="91"/>
    </location>
</feature>
<dbReference type="RefSeq" id="WP_131566938.1">
    <property type="nucleotide sequence ID" value="NZ_JAINFK010000004.1"/>
</dbReference>
<organism evidence="2 3">
    <name type="scientific">Oricola cellulosilytica</name>
    <dbReference type="NCBI Taxonomy" id="1429082"/>
    <lineage>
        <taxon>Bacteria</taxon>
        <taxon>Pseudomonadati</taxon>
        <taxon>Pseudomonadota</taxon>
        <taxon>Alphaproteobacteria</taxon>
        <taxon>Hyphomicrobiales</taxon>
        <taxon>Ahrensiaceae</taxon>
        <taxon>Oricola</taxon>
    </lineage>
</organism>
<evidence type="ECO:0000256" key="1">
    <source>
        <dbReference type="SAM" id="SignalP"/>
    </source>
</evidence>
<accession>A0A4R0PEV9</accession>
<keyword evidence="3" id="KW-1185">Reference proteome</keyword>
<name>A0A4R0PEV9_9HYPH</name>
<reference evidence="2 3" key="1">
    <citation type="journal article" date="2015" name="Antonie Van Leeuwenhoek">
        <title>Oricola cellulosilytica gen. nov., sp. nov., a cellulose-degrading bacterium of the family Phyllobacteriaceae isolated from surface seashore water, and emended descriptions of Mesorhizobium loti and Phyllobacterium myrsinacearum.</title>
        <authorList>
            <person name="Hameed A."/>
            <person name="Shahina M."/>
            <person name="Lai W.A."/>
            <person name="Lin S.Y."/>
            <person name="Young L.S."/>
            <person name="Liu Y.C."/>
            <person name="Hsu Y.H."/>
            <person name="Young C.C."/>
        </authorList>
    </citation>
    <scope>NUCLEOTIDE SEQUENCE [LARGE SCALE GENOMIC DNA]</scope>
    <source>
        <strain evidence="2 3">KCTC 52183</strain>
    </source>
</reference>
<keyword evidence="1" id="KW-0732">Signal</keyword>
<protein>
    <recommendedName>
        <fullName evidence="4">Lipoprotein</fullName>
    </recommendedName>
</protein>
<feature type="signal peptide" evidence="1">
    <location>
        <begin position="1"/>
        <end position="19"/>
    </location>
</feature>
<evidence type="ECO:0000313" key="3">
    <source>
        <dbReference type="Proteomes" id="UP000291301"/>
    </source>
</evidence>
<dbReference type="AlphaFoldDB" id="A0A4R0PEV9"/>
<sequence length="91" mass="9990">MRKFVNILLPLALSGCVDAAPPPAEEPKLEVTPGMTDGQKAAAIYSYCGQLARRECPRATIACDAYRPEFVKICMTRAGVRPDYTLMLLSR</sequence>
<evidence type="ECO:0008006" key="4">
    <source>
        <dbReference type="Google" id="ProtNLM"/>
    </source>
</evidence>
<gene>
    <name evidence="2" type="ORF">E0D97_06410</name>
</gene>
<proteinExistence type="predicted"/>
<dbReference type="Proteomes" id="UP000291301">
    <property type="component" value="Unassembled WGS sequence"/>
</dbReference>
<evidence type="ECO:0000313" key="2">
    <source>
        <dbReference type="EMBL" id="TCD15178.1"/>
    </source>
</evidence>
<comment type="caution">
    <text evidence="2">The sequence shown here is derived from an EMBL/GenBank/DDBJ whole genome shotgun (WGS) entry which is preliminary data.</text>
</comment>
<dbReference type="EMBL" id="SJST01000002">
    <property type="protein sequence ID" value="TCD15178.1"/>
    <property type="molecule type" value="Genomic_DNA"/>
</dbReference>
<dbReference type="PROSITE" id="PS51257">
    <property type="entry name" value="PROKAR_LIPOPROTEIN"/>
    <property type="match status" value="1"/>
</dbReference>